<evidence type="ECO:0000313" key="2">
    <source>
        <dbReference type="EMBL" id="KHS33459.1"/>
    </source>
</evidence>
<dbReference type="AlphaFoldDB" id="A0AB34QFM9"/>
<sequence length="60" mass="6341">MATRTRKPHDRISAINSMPRPGVQDSFSVPMHASHCKAVLENGAGGVVAAQALPYLTALL</sequence>
<protein>
    <submittedName>
        <fullName evidence="2">Uncharacterized protein</fullName>
    </submittedName>
</protein>
<gene>
    <name evidence="2" type="ORF">RN20_21745</name>
</gene>
<accession>A0AB34QFM9</accession>
<feature type="region of interest" description="Disordered" evidence="1">
    <location>
        <begin position="1"/>
        <end position="22"/>
    </location>
</feature>
<organism evidence="2 3">
    <name type="scientific">Xanthomonas campestris pv. phaseoli</name>
    <dbReference type="NCBI Taxonomy" id="317013"/>
    <lineage>
        <taxon>Bacteria</taxon>
        <taxon>Pseudomonadati</taxon>
        <taxon>Pseudomonadota</taxon>
        <taxon>Gammaproteobacteria</taxon>
        <taxon>Lysobacterales</taxon>
        <taxon>Lysobacteraceae</taxon>
        <taxon>Xanthomonas</taxon>
    </lineage>
</organism>
<evidence type="ECO:0000256" key="1">
    <source>
        <dbReference type="SAM" id="MobiDB-lite"/>
    </source>
</evidence>
<comment type="caution">
    <text evidence="2">The sequence shown here is derived from an EMBL/GenBank/DDBJ whole genome shotgun (WGS) entry which is preliminary data.</text>
</comment>
<proteinExistence type="predicted"/>
<dbReference type="Proteomes" id="UP000031180">
    <property type="component" value="Unassembled WGS sequence"/>
</dbReference>
<dbReference type="EMBL" id="JWTI02000099">
    <property type="protein sequence ID" value="KHS33459.1"/>
    <property type="molecule type" value="Genomic_DNA"/>
</dbReference>
<reference evidence="3" key="1">
    <citation type="submission" date="2015-04" db="EMBL/GenBank/DDBJ databases">
        <title>Genome sequencing of pathogens of bean.</title>
        <authorList>
            <person name="Harrison J.W."/>
            <person name="Aritua V."/>
            <person name="Sapp M."/>
            <person name="Smith J."/>
            <person name="Studholme D.J."/>
        </authorList>
    </citation>
    <scope>NUCLEOTIDE SEQUENCE [LARGE SCALE GENOMIC DNA]</scope>
    <source>
        <strain evidence="3">NCPPB 1138</strain>
    </source>
</reference>
<evidence type="ECO:0000313" key="3">
    <source>
        <dbReference type="Proteomes" id="UP000031180"/>
    </source>
</evidence>
<name>A0AB34QFM9_XANCH</name>